<reference evidence="2 3" key="1">
    <citation type="submission" date="2019-04" db="EMBL/GenBank/DDBJ databases">
        <title>Phreatobacter aquaticus sp. nov.</title>
        <authorList>
            <person name="Choi A."/>
            <person name="Baek K."/>
        </authorList>
    </citation>
    <scope>NUCLEOTIDE SEQUENCE [LARGE SCALE GENOMIC DNA]</scope>
    <source>
        <strain evidence="2 3">NMCR1094</strain>
    </source>
</reference>
<keyword evidence="1" id="KW-0812">Transmembrane</keyword>
<protein>
    <recommendedName>
        <fullName evidence="4">Fimbrial protein</fullName>
    </recommendedName>
</protein>
<evidence type="ECO:0008006" key="4">
    <source>
        <dbReference type="Google" id="ProtNLM"/>
    </source>
</evidence>
<keyword evidence="1" id="KW-0472">Membrane</keyword>
<dbReference type="KEGG" id="paqt:E8L99_23020"/>
<dbReference type="AlphaFoldDB" id="A0A4D7QTA3"/>
<dbReference type="EMBL" id="CP039865">
    <property type="protein sequence ID" value="QCK88424.1"/>
    <property type="molecule type" value="Genomic_DNA"/>
</dbReference>
<name>A0A4D7QTA3_9HYPH</name>
<evidence type="ECO:0000313" key="3">
    <source>
        <dbReference type="Proteomes" id="UP000298588"/>
    </source>
</evidence>
<gene>
    <name evidence="2" type="ORF">E8L99_23020</name>
</gene>
<organism evidence="2 3">
    <name type="scientific">Phreatobacter aquaticus</name>
    <dbReference type="NCBI Taxonomy" id="2570229"/>
    <lineage>
        <taxon>Bacteria</taxon>
        <taxon>Pseudomonadati</taxon>
        <taxon>Pseudomonadota</taxon>
        <taxon>Alphaproteobacteria</taxon>
        <taxon>Hyphomicrobiales</taxon>
        <taxon>Phreatobacteraceae</taxon>
        <taxon>Phreatobacter</taxon>
    </lineage>
</organism>
<dbReference type="OrthoDB" id="7959497at2"/>
<proteinExistence type="predicted"/>
<feature type="transmembrane region" description="Helical" evidence="1">
    <location>
        <begin position="27"/>
        <end position="49"/>
    </location>
</feature>
<dbReference type="Proteomes" id="UP000298588">
    <property type="component" value="Chromosome"/>
</dbReference>
<dbReference type="Pfam" id="PF20082">
    <property type="entry name" value="DUF6476"/>
    <property type="match status" value="1"/>
</dbReference>
<evidence type="ECO:0000256" key="1">
    <source>
        <dbReference type="SAM" id="Phobius"/>
    </source>
</evidence>
<dbReference type="RefSeq" id="WP_137101750.1">
    <property type="nucleotide sequence ID" value="NZ_CP039865.1"/>
</dbReference>
<evidence type="ECO:0000313" key="2">
    <source>
        <dbReference type="EMBL" id="QCK88424.1"/>
    </source>
</evidence>
<keyword evidence="3" id="KW-1185">Reference proteome</keyword>
<accession>A0A4D7QTA3</accession>
<keyword evidence="1" id="KW-1133">Transmembrane helix</keyword>
<sequence>MTNTPNDADVNDPATQEVVAKARRFSAVSAGIMLVGVATVIGVIVFRLFTMQGPAVTGQLEPPAGRVIGASAAGDRLTVTSENNGVTTVTVYDLKTLRETHRLVLGGPAVPRR</sequence>
<dbReference type="InterPro" id="IPR045519">
    <property type="entry name" value="DUF6476"/>
</dbReference>